<dbReference type="PANTHER" id="PTHR38042">
    <property type="entry name" value="UROPORPHYRINOGEN-III SYNTHASE, CHLOROPLASTIC"/>
    <property type="match status" value="1"/>
</dbReference>
<evidence type="ECO:0000256" key="5">
    <source>
        <dbReference type="ARBA" id="ARBA00023244"/>
    </source>
</evidence>
<evidence type="ECO:0000256" key="3">
    <source>
        <dbReference type="ARBA" id="ARBA00013109"/>
    </source>
</evidence>
<evidence type="ECO:0000256" key="6">
    <source>
        <dbReference type="ARBA" id="ARBA00037589"/>
    </source>
</evidence>
<evidence type="ECO:0000256" key="7">
    <source>
        <dbReference type="ARBA" id="ARBA00040167"/>
    </source>
</evidence>
<dbReference type="Proteomes" id="UP000236220">
    <property type="component" value="Unassembled WGS sequence"/>
</dbReference>
<evidence type="ECO:0000256" key="2">
    <source>
        <dbReference type="ARBA" id="ARBA00008133"/>
    </source>
</evidence>
<sequence length="250" mass="27162">MRTRREREWYAISLRPQGQHRALRDAVARAGGHLLAMSPLRIVAMADAQTRSRLVDALECPMCVFTSPNAVVCAARLQALATTHAIAVGSGTATSLHRRGVINVAAPKRMDSEGVLDLPMLRDVSGQRIGLVSGAGGRGLIERTLHERGADVLRADVYRRDMADFSPAVLRKFDAMPADAVLFVTSAEALDAALGQLDPSRRSRMISLPVVTASERLRDVCAQKGFRETRVAASARPQDLVRAAHRTPIR</sequence>
<comment type="similarity">
    <text evidence="2 9">Belongs to the uroporphyrinogen-III synthase family.</text>
</comment>
<dbReference type="Gene3D" id="3.40.50.10090">
    <property type="match status" value="2"/>
</dbReference>
<evidence type="ECO:0000256" key="4">
    <source>
        <dbReference type="ARBA" id="ARBA00023239"/>
    </source>
</evidence>
<organism evidence="11 12">
    <name type="scientific">Solilutibacter silvestris</name>
    <dbReference type="NCBI Taxonomy" id="1645665"/>
    <lineage>
        <taxon>Bacteria</taxon>
        <taxon>Pseudomonadati</taxon>
        <taxon>Pseudomonadota</taxon>
        <taxon>Gammaproteobacteria</taxon>
        <taxon>Lysobacterales</taxon>
        <taxon>Lysobacteraceae</taxon>
        <taxon>Solilutibacter</taxon>
    </lineage>
</organism>
<dbReference type="Pfam" id="PF02602">
    <property type="entry name" value="HEM4"/>
    <property type="match status" value="1"/>
</dbReference>
<accession>A0A2K1Q0V1</accession>
<dbReference type="RefSeq" id="WP_165782337.1">
    <property type="nucleotide sequence ID" value="NZ_NPZB01000001.1"/>
</dbReference>
<feature type="domain" description="Tetrapyrrole biosynthesis uroporphyrinogen III synthase" evidence="10">
    <location>
        <begin position="23"/>
        <end position="241"/>
    </location>
</feature>
<dbReference type="GO" id="GO:0006780">
    <property type="term" value="P:uroporphyrinogen III biosynthetic process"/>
    <property type="evidence" value="ECO:0007669"/>
    <property type="project" value="UniProtKB-UniRule"/>
</dbReference>
<keyword evidence="4 9" id="KW-0456">Lyase</keyword>
<keyword evidence="5 9" id="KW-0627">Porphyrin biosynthesis</keyword>
<dbReference type="EC" id="4.2.1.75" evidence="3 9"/>
<proteinExistence type="inferred from homology"/>
<dbReference type="SUPFAM" id="SSF69618">
    <property type="entry name" value="HemD-like"/>
    <property type="match status" value="1"/>
</dbReference>
<evidence type="ECO:0000256" key="9">
    <source>
        <dbReference type="RuleBase" id="RU366031"/>
    </source>
</evidence>
<evidence type="ECO:0000259" key="10">
    <source>
        <dbReference type="Pfam" id="PF02602"/>
    </source>
</evidence>
<dbReference type="InterPro" id="IPR039793">
    <property type="entry name" value="UROS/Hem4"/>
</dbReference>
<evidence type="ECO:0000256" key="8">
    <source>
        <dbReference type="ARBA" id="ARBA00048617"/>
    </source>
</evidence>
<protein>
    <recommendedName>
        <fullName evidence="7 9">Uroporphyrinogen-III synthase</fullName>
        <ecNumber evidence="3 9">4.2.1.75</ecNumber>
    </recommendedName>
</protein>
<keyword evidence="12" id="KW-1185">Reference proteome</keyword>
<comment type="catalytic activity">
    <reaction evidence="8 9">
        <text>hydroxymethylbilane = uroporphyrinogen III + H2O</text>
        <dbReference type="Rhea" id="RHEA:18965"/>
        <dbReference type="ChEBI" id="CHEBI:15377"/>
        <dbReference type="ChEBI" id="CHEBI:57308"/>
        <dbReference type="ChEBI" id="CHEBI:57845"/>
        <dbReference type="EC" id="4.2.1.75"/>
    </reaction>
</comment>
<dbReference type="AlphaFoldDB" id="A0A2K1Q0V1"/>
<evidence type="ECO:0000313" key="11">
    <source>
        <dbReference type="EMBL" id="PNS08672.1"/>
    </source>
</evidence>
<dbReference type="EMBL" id="NPZB01000001">
    <property type="protein sequence ID" value="PNS08672.1"/>
    <property type="molecule type" value="Genomic_DNA"/>
</dbReference>
<comment type="function">
    <text evidence="6 9">Catalyzes cyclization of the linear tetrapyrrole, hydroxymethylbilane, to the macrocyclic uroporphyrinogen III.</text>
</comment>
<dbReference type="GO" id="GO:0004852">
    <property type="term" value="F:uroporphyrinogen-III synthase activity"/>
    <property type="evidence" value="ECO:0007669"/>
    <property type="project" value="UniProtKB-UniRule"/>
</dbReference>
<dbReference type="InterPro" id="IPR003754">
    <property type="entry name" value="4pyrrol_synth_uPrphyn_synth"/>
</dbReference>
<dbReference type="InterPro" id="IPR036108">
    <property type="entry name" value="4pyrrol_syn_uPrphyn_synt_sf"/>
</dbReference>
<comment type="pathway">
    <text evidence="1 9">Porphyrin-containing compound metabolism; protoporphyrin-IX biosynthesis; coproporphyrinogen-III from 5-aminolevulinate: step 3/4.</text>
</comment>
<dbReference type="GO" id="GO:0006782">
    <property type="term" value="P:protoporphyrinogen IX biosynthetic process"/>
    <property type="evidence" value="ECO:0007669"/>
    <property type="project" value="UniProtKB-UniRule"/>
</dbReference>
<dbReference type="CDD" id="cd06578">
    <property type="entry name" value="HemD"/>
    <property type="match status" value="1"/>
</dbReference>
<dbReference type="UniPathway" id="UPA00251">
    <property type="reaction ID" value="UER00320"/>
</dbReference>
<evidence type="ECO:0000256" key="1">
    <source>
        <dbReference type="ARBA" id="ARBA00004772"/>
    </source>
</evidence>
<name>A0A2K1Q0V1_9GAMM</name>
<gene>
    <name evidence="11" type="ORF">Lysil_0301</name>
</gene>
<evidence type="ECO:0000313" key="12">
    <source>
        <dbReference type="Proteomes" id="UP000236220"/>
    </source>
</evidence>
<reference evidence="11 12" key="1">
    <citation type="submission" date="2017-08" db="EMBL/GenBank/DDBJ databases">
        <title>Lysobacter sylvestris genome.</title>
        <authorList>
            <person name="Zhang D.-C."/>
            <person name="Albuquerque L."/>
            <person name="Franca L."/>
            <person name="Froufe H.J.C."/>
            <person name="Barroso C."/>
            <person name="Egas C."/>
            <person name="Da Costa M."/>
            <person name="Margesin R."/>
        </authorList>
    </citation>
    <scope>NUCLEOTIDE SEQUENCE [LARGE SCALE GENOMIC DNA]</scope>
    <source>
        <strain evidence="11 12">AM20-91</strain>
    </source>
</reference>
<dbReference type="PANTHER" id="PTHR38042:SF1">
    <property type="entry name" value="UROPORPHYRINOGEN-III SYNTHASE, CHLOROPLASTIC"/>
    <property type="match status" value="1"/>
</dbReference>
<comment type="caution">
    <text evidence="11">The sequence shown here is derived from an EMBL/GenBank/DDBJ whole genome shotgun (WGS) entry which is preliminary data.</text>
</comment>